<name>A0A9W9WWC2_9EURO</name>
<dbReference type="AlphaFoldDB" id="A0A9W9WWC2"/>
<dbReference type="SUPFAM" id="SSF57701">
    <property type="entry name" value="Zn2/Cys6 DNA-binding domain"/>
    <property type="match status" value="1"/>
</dbReference>
<dbReference type="EMBL" id="JAPWDO010000003">
    <property type="protein sequence ID" value="KAJ5477745.1"/>
    <property type="molecule type" value="Genomic_DNA"/>
</dbReference>
<dbReference type="InterPro" id="IPR021858">
    <property type="entry name" value="Fun_TF"/>
</dbReference>
<evidence type="ECO:0000313" key="7">
    <source>
        <dbReference type="EMBL" id="KAJ5477745.1"/>
    </source>
</evidence>
<reference evidence="7" key="1">
    <citation type="submission" date="2022-12" db="EMBL/GenBank/DDBJ databases">
        <authorList>
            <person name="Petersen C."/>
        </authorList>
    </citation>
    <scope>NUCLEOTIDE SEQUENCE</scope>
    <source>
        <strain evidence="7">IBT 17660</strain>
    </source>
</reference>
<dbReference type="GO" id="GO:0045944">
    <property type="term" value="P:positive regulation of transcription by RNA polymerase II"/>
    <property type="evidence" value="ECO:0007669"/>
    <property type="project" value="TreeGrafter"/>
</dbReference>
<dbReference type="Proteomes" id="UP001147760">
    <property type="component" value="Unassembled WGS sequence"/>
</dbReference>
<keyword evidence="4" id="KW-0804">Transcription</keyword>
<dbReference type="PANTHER" id="PTHR37534:SF7">
    <property type="entry name" value="TRANSCRIPTIONAL ACTIVATOR PROTEIN UGA3"/>
    <property type="match status" value="1"/>
</dbReference>
<dbReference type="Pfam" id="PF00172">
    <property type="entry name" value="Zn_clus"/>
    <property type="match status" value="1"/>
</dbReference>
<evidence type="ECO:0000259" key="6">
    <source>
        <dbReference type="PROSITE" id="PS50048"/>
    </source>
</evidence>
<gene>
    <name evidence="7" type="ORF">N7530_003254</name>
</gene>
<comment type="subcellular location">
    <subcellularLocation>
        <location evidence="1">Nucleus</location>
    </subcellularLocation>
</comment>
<dbReference type="PANTHER" id="PTHR37534">
    <property type="entry name" value="TRANSCRIPTIONAL ACTIVATOR PROTEIN UGA3"/>
    <property type="match status" value="1"/>
</dbReference>
<dbReference type="PROSITE" id="PS00463">
    <property type="entry name" value="ZN2_CY6_FUNGAL_1"/>
    <property type="match status" value="1"/>
</dbReference>
<keyword evidence="3" id="KW-0238">DNA-binding</keyword>
<dbReference type="InterPro" id="IPR001138">
    <property type="entry name" value="Zn2Cys6_DnaBD"/>
</dbReference>
<dbReference type="OrthoDB" id="648861at2759"/>
<dbReference type="InterPro" id="IPR036864">
    <property type="entry name" value="Zn2-C6_fun-type_DNA-bd_sf"/>
</dbReference>
<dbReference type="GO" id="GO:0000976">
    <property type="term" value="F:transcription cis-regulatory region binding"/>
    <property type="evidence" value="ECO:0007669"/>
    <property type="project" value="TreeGrafter"/>
</dbReference>
<keyword evidence="2" id="KW-0805">Transcription regulation</keyword>
<evidence type="ECO:0000313" key="8">
    <source>
        <dbReference type="Proteomes" id="UP001147760"/>
    </source>
</evidence>
<evidence type="ECO:0000256" key="5">
    <source>
        <dbReference type="ARBA" id="ARBA00023242"/>
    </source>
</evidence>
<dbReference type="GO" id="GO:0000981">
    <property type="term" value="F:DNA-binding transcription factor activity, RNA polymerase II-specific"/>
    <property type="evidence" value="ECO:0007669"/>
    <property type="project" value="InterPro"/>
</dbReference>
<keyword evidence="8" id="KW-1185">Reference proteome</keyword>
<proteinExistence type="predicted"/>
<dbReference type="SMART" id="SM00066">
    <property type="entry name" value="GAL4"/>
    <property type="match status" value="1"/>
</dbReference>
<evidence type="ECO:0000256" key="1">
    <source>
        <dbReference type="ARBA" id="ARBA00004123"/>
    </source>
</evidence>
<dbReference type="Pfam" id="PF11951">
    <property type="entry name" value="Fungal_trans_2"/>
    <property type="match status" value="1"/>
</dbReference>
<reference evidence="7" key="2">
    <citation type="journal article" date="2023" name="IMA Fungus">
        <title>Comparative genomic study of the Penicillium genus elucidates a diverse pangenome and 15 lateral gene transfer events.</title>
        <authorList>
            <person name="Petersen C."/>
            <person name="Sorensen T."/>
            <person name="Nielsen M.R."/>
            <person name="Sondergaard T.E."/>
            <person name="Sorensen J.L."/>
            <person name="Fitzpatrick D.A."/>
            <person name="Frisvad J.C."/>
            <person name="Nielsen K.L."/>
        </authorList>
    </citation>
    <scope>NUCLEOTIDE SEQUENCE</scope>
    <source>
        <strain evidence="7">IBT 17660</strain>
    </source>
</reference>
<dbReference type="GO" id="GO:0008270">
    <property type="term" value="F:zinc ion binding"/>
    <property type="evidence" value="ECO:0007669"/>
    <property type="project" value="InterPro"/>
</dbReference>
<dbReference type="CDD" id="cd00067">
    <property type="entry name" value="GAL4"/>
    <property type="match status" value="1"/>
</dbReference>
<evidence type="ECO:0000256" key="2">
    <source>
        <dbReference type="ARBA" id="ARBA00023015"/>
    </source>
</evidence>
<sequence length="580" mass="64969">MSFDTSREPVSDDIEMLTRPRPRVRSGCLTCRKRKVKCDEQRPHCHNCTRLRRTCIYVEMSNSPCRGADYRGGPDGLTRKGTNNIAAEGTVMPTTPSRGLSALSPSSLAPIGTETWTMPLHLLEFGSDVDLSVQDQSGAFGFLGSSASPALPWSHIPPFDEASLHPAPSLGPAMNNTTPFRYFLEQVDPPFISNIDDVNWKSMKRYMVELGCRSATVSQAISAVESLYETKMNCEDSMGSMASYYVAKSGYASMLERDGDGPEIVLVVTFLLCCFEIVAQHETVPITLKPGGPLVAKLEAWVDNTTYVWSPVLRRLQAWFQILHSRTMHLGGPGLLSLKVRRLLKCEYRGPTPGLGQLGNQALCPEQAILDDLSNKLFEFYLEISMVSTQIASLNRHHRSRGFQADEREVQNVAEELQEILLHLWQRRPSLLRVDRSQLQKKIWPGLRSSVGRLVDLCSAAYFAEVIYLGRAYGKCPTASAESLEAMKQIYHIVDSPSGGHSAVDPGFIWPLFMYAVEHTDPEQSQWAVRTLRKVKNPIWHSEFVSNLAQGISEEQLKQGQRVDTRYFCLKHFNNPPPFI</sequence>
<dbReference type="GO" id="GO:0005634">
    <property type="term" value="C:nucleus"/>
    <property type="evidence" value="ECO:0007669"/>
    <property type="project" value="UniProtKB-SubCell"/>
</dbReference>
<dbReference type="Gene3D" id="4.10.240.10">
    <property type="entry name" value="Zn(2)-C6 fungal-type DNA-binding domain"/>
    <property type="match status" value="1"/>
</dbReference>
<protein>
    <recommendedName>
        <fullName evidence="6">Zn(2)-C6 fungal-type domain-containing protein</fullName>
    </recommendedName>
</protein>
<organism evidence="7 8">
    <name type="scientific">Penicillium desertorum</name>
    <dbReference type="NCBI Taxonomy" id="1303715"/>
    <lineage>
        <taxon>Eukaryota</taxon>
        <taxon>Fungi</taxon>
        <taxon>Dikarya</taxon>
        <taxon>Ascomycota</taxon>
        <taxon>Pezizomycotina</taxon>
        <taxon>Eurotiomycetes</taxon>
        <taxon>Eurotiomycetidae</taxon>
        <taxon>Eurotiales</taxon>
        <taxon>Aspergillaceae</taxon>
        <taxon>Penicillium</taxon>
    </lineage>
</organism>
<evidence type="ECO:0000256" key="3">
    <source>
        <dbReference type="ARBA" id="ARBA00023125"/>
    </source>
</evidence>
<feature type="domain" description="Zn(2)-C6 fungal-type" evidence="6">
    <location>
        <begin position="27"/>
        <end position="57"/>
    </location>
</feature>
<comment type="caution">
    <text evidence="7">The sequence shown here is derived from an EMBL/GenBank/DDBJ whole genome shotgun (WGS) entry which is preliminary data.</text>
</comment>
<evidence type="ECO:0000256" key="4">
    <source>
        <dbReference type="ARBA" id="ARBA00023163"/>
    </source>
</evidence>
<dbReference type="PROSITE" id="PS50048">
    <property type="entry name" value="ZN2_CY6_FUNGAL_2"/>
    <property type="match status" value="1"/>
</dbReference>
<keyword evidence="5" id="KW-0539">Nucleus</keyword>
<accession>A0A9W9WWC2</accession>